<proteinExistence type="predicted"/>
<protein>
    <submittedName>
        <fullName evidence="1">Uncharacterized protein</fullName>
    </submittedName>
</protein>
<reference evidence="1 2" key="1">
    <citation type="submission" date="2018-11" db="EMBL/GenBank/DDBJ databases">
        <title>Phylogenetic determinants of toxin gene distribution in genomes of Brevibacillus laterosporus.</title>
        <authorList>
            <person name="Glare T.R."/>
            <person name="Durrant A."/>
            <person name="Berry C."/>
            <person name="Palma L."/>
            <person name="Ormskirk M."/>
            <person name="Cox M.O."/>
        </authorList>
    </citation>
    <scope>NUCLEOTIDE SEQUENCE [LARGE SCALE GENOMIC DNA]</scope>
    <source>
        <strain evidence="1 2">1821L</strain>
    </source>
</reference>
<keyword evidence="2" id="KW-1185">Reference proteome</keyword>
<gene>
    <name evidence="1" type="ORF">EEL30_17865</name>
</gene>
<sequence length="61" mass="7123">MFVRHVRDFPCSIRVNSGFLNAEIKVRGFRDTTLPANITVRVRRISDLHARITVRNPQYDP</sequence>
<dbReference type="AlphaFoldDB" id="A0A518VFQ4"/>
<evidence type="ECO:0000313" key="1">
    <source>
        <dbReference type="EMBL" id="QDX95812.1"/>
    </source>
</evidence>
<dbReference type="EMBL" id="CP033464">
    <property type="protein sequence ID" value="QDX95812.1"/>
    <property type="molecule type" value="Genomic_DNA"/>
</dbReference>
<evidence type="ECO:0000313" key="2">
    <source>
        <dbReference type="Proteomes" id="UP000319432"/>
    </source>
</evidence>
<dbReference type="OrthoDB" id="2476528at2"/>
<dbReference type="Proteomes" id="UP000319432">
    <property type="component" value="Chromosome"/>
</dbReference>
<accession>A0A518VFQ4</accession>
<organism evidence="1 2">
    <name type="scientific">Brevibacillus laterosporus</name>
    <name type="common">Bacillus laterosporus</name>
    <dbReference type="NCBI Taxonomy" id="1465"/>
    <lineage>
        <taxon>Bacteria</taxon>
        <taxon>Bacillati</taxon>
        <taxon>Bacillota</taxon>
        <taxon>Bacilli</taxon>
        <taxon>Bacillales</taxon>
        <taxon>Paenibacillaceae</taxon>
        <taxon>Brevibacillus</taxon>
    </lineage>
</organism>
<name>A0A518VFQ4_BRELA</name>